<dbReference type="InterPro" id="IPR001878">
    <property type="entry name" value="Znf_CCHC"/>
</dbReference>
<proteinExistence type="predicted"/>
<feature type="region of interest" description="Disordered" evidence="2">
    <location>
        <begin position="134"/>
        <end position="195"/>
    </location>
</feature>
<dbReference type="InterPro" id="IPR036875">
    <property type="entry name" value="Znf_CCHC_sf"/>
</dbReference>
<protein>
    <recommendedName>
        <fullName evidence="3">CCHC-type domain-containing protein</fullName>
    </recommendedName>
</protein>
<evidence type="ECO:0000256" key="2">
    <source>
        <dbReference type="SAM" id="MobiDB-lite"/>
    </source>
</evidence>
<keyword evidence="1" id="KW-0862">Zinc</keyword>
<evidence type="ECO:0000256" key="1">
    <source>
        <dbReference type="PROSITE-ProRule" id="PRU00047"/>
    </source>
</evidence>
<dbReference type="Gene3D" id="4.10.60.10">
    <property type="entry name" value="Zinc finger, CCHC-type"/>
    <property type="match status" value="2"/>
</dbReference>
<gene>
    <name evidence="4" type="ORF">CSSPJE1EN1_LOCUS1289</name>
</gene>
<feature type="compositionally biased region" description="Polar residues" evidence="2">
    <location>
        <begin position="18"/>
        <end position="36"/>
    </location>
</feature>
<feature type="region of interest" description="Disordered" evidence="2">
    <location>
        <begin position="1"/>
        <end position="56"/>
    </location>
</feature>
<name>A0ABP0VPG7_9BRYO</name>
<feature type="compositionally biased region" description="Low complexity" evidence="2">
    <location>
        <begin position="151"/>
        <end position="167"/>
    </location>
</feature>
<dbReference type="Pfam" id="PF00098">
    <property type="entry name" value="zf-CCHC"/>
    <property type="match status" value="2"/>
</dbReference>
<dbReference type="Pfam" id="PF06273">
    <property type="entry name" value="eIF-4B"/>
    <property type="match status" value="1"/>
</dbReference>
<feature type="compositionally biased region" description="Basic and acidic residues" evidence="2">
    <location>
        <begin position="43"/>
        <end position="56"/>
    </location>
</feature>
<dbReference type="InterPro" id="IPR051714">
    <property type="entry name" value="Znf_CCHC_NABP"/>
</dbReference>
<keyword evidence="1" id="KW-0479">Metal-binding</keyword>
<keyword evidence="1" id="KW-0863">Zinc-finger</keyword>
<feature type="region of interest" description="Disordered" evidence="2">
    <location>
        <begin position="309"/>
        <end position="339"/>
    </location>
</feature>
<feature type="domain" description="CCHC-type" evidence="3">
    <location>
        <begin position="251"/>
        <end position="266"/>
    </location>
</feature>
<dbReference type="SMART" id="SM00343">
    <property type="entry name" value="ZnF_C2HC"/>
    <property type="match status" value="2"/>
</dbReference>
<feature type="domain" description="CCHC-type" evidence="3">
    <location>
        <begin position="199"/>
        <end position="214"/>
    </location>
</feature>
<feature type="compositionally biased region" description="Low complexity" evidence="2">
    <location>
        <begin position="309"/>
        <end position="323"/>
    </location>
</feature>
<evidence type="ECO:0000259" key="3">
    <source>
        <dbReference type="PROSITE" id="PS50158"/>
    </source>
</evidence>
<dbReference type="EMBL" id="OZ020096">
    <property type="protein sequence ID" value="CAK9255811.1"/>
    <property type="molecule type" value="Genomic_DNA"/>
</dbReference>
<dbReference type="InterPro" id="IPR010433">
    <property type="entry name" value="EIF-4B_pln"/>
</dbReference>
<dbReference type="SUPFAM" id="SSF57756">
    <property type="entry name" value="Retrovirus zinc finger-like domains"/>
    <property type="match status" value="2"/>
</dbReference>
<reference evidence="4 5" key="1">
    <citation type="submission" date="2024-02" db="EMBL/GenBank/DDBJ databases">
        <authorList>
            <consortium name="ELIXIR-Norway"/>
            <consortium name="Elixir Norway"/>
        </authorList>
    </citation>
    <scope>NUCLEOTIDE SEQUENCE [LARGE SCALE GENOMIC DNA]</scope>
</reference>
<evidence type="ECO:0000313" key="5">
    <source>
        <dbReference type="Proteomes" id="UP001497444"/>
    </source>
</evidence>
<evidence type="ECO:0000313" key="4">
    <source>
        <dbReference type="EMBL" id="CAK9255811.1"/>
    </source>
</evidence>
<organism evidence="4 5">
    <name type="scientific">Sphagnum jensenii</name>
    <dbReference type="NCBI Taxonomy" id="128206"/>
    <lineage>
        <taxon>Eukaryota</taxon>
        <taxon>Viridiplantae</taxon>
        <taxon>Streptophyta</taxon>
        <taxon>Embryophyta</taxon>
        <taxon>Bryophyta</taxon>
        <taxon>Sphagnophytina</taxon>
        <taxon>Sphagnopsida</taxon>
        <taxon>Sphagnales</taxon>
        <taxon>Sphagnaceae</taxon>
        <taxon>Sphagnum</taxon>
    </lineage>
</organism>
<accession>A0ABP0VPG7</accession>
<dbReference type="PROSITE" id="PS50158">
    <property type="entry name" value="ZF_CCHC"/>
    <property type="match status" value="2"/>
</dbReference>
<dbReference type="PANTHER" id="PTHR23002">
    <property type="entry name" value="ZINC FINGER CCHC DOMAIN CONTAINING PROTEIN"/>
    <property type="match status" value="1"/>
</dbReference>
<sequence length="339" mass="35072">MSYVDDEGANRPKLSLQPRGSTANMSSASPAKTSRPNPFGAARPREQVIAEREGKKETEVLKEQAVKEWKPNLVLTEQQREEKKAAEAELSFAKSELEKEVDPVKSKFLREEVISMEKKLDELLLSFEKMAVQTAQSGGARRPRRDEERAPVPAAAPAYGGEVEGYGNFSRGRDRDSGKGSSYGETWGAARGKSGAEGCYNCGEVGHFSRECPNAGAGGGGRAGGGGGYGGNFGGGGGGGGGARSGGGRSCYTCGQEGHFSRECPQGGQYGPQGGGGGSYGGAYGASYGGGGYGGNAYNNGAQYAASQGGSYGSSGYNDRSGYSSGGRGGNYSRQGEEW</sequence>
<keyword evidence="5" id="KW-1185">Reference proteome</keyword>
<feature type="region of interest" description="Disordered" evidence="2">
    <location>
        <begin position="217"/>
        <end position="248"/>
    </location>
</feature>
<dbReference type="Proteomes" id="UP001497444">
    <property type="component" value="Chromosome 1"/>
</dbReference>